<feature type="domain" description="SSD" evidence="7">
    <location>
        <begin position="620"/>
        <end position="746"/>
    </location>
</feature>
<dbReference type="PANTHER" id="PTHR33406">
    <property type="entry name" value="MEMBRANE PROTEIN MJ1562-RELATED"/>
    <property type="match status" value="1"/>
</dbReference>
<name>A0A0S2I480_9BACT</name>
<evidence type="ECO:0000313" key="9">
    <source>
        <dbReference type="Proteomes" id="UP000064893"/>
    </source>
</evidence>
<dbReference type="InterPro" id="IPR000731">
    <property type="entry name" value="SSD"/>
</dbReference>
<dbReference type="STRING" id="1307839.L21SP5_03181"/>
<feature type="transmembrane region" description="Helical" evidence="6">
    <location>
        <begin position="261"/>
        <end position="279"/>
    </location>
</feature>
<evidence type="ECO:0000256" key="1">
    <source>
        <dbReference type="ARBA" id="ARBA00004651"/>
    </source>
</evidence>
<comment type="subcellular location">
    <subcellularLocation>
        <location evidence="1">Cell membrane</location>
        <topology evidence="1">Multi-pass membrane protein</topology>
    </subcellularLocation>
</comment>
<evidence type="ECO:0000313" key="8">
    <source>
        <dbReference type="EMBL" id="ALO16796.1"/>
    </source>
</evidence>
<dbReference type="Gene3D" id="1.20.1640.10">
    <property type="entry name" value="Multidrug efflux transporter AcrB transmembrane domain"/>
    <property type="match status" value="2"/>
</dbReference>
<keyword evidence="4 6" id="KW-1133">Transmembrane helix</keyword>
<evidence type="ECO:0000256" key="2">
    <source>
        <dbReference type="ARBA" id="ARBA00022475"/>
    </source>
</evidence>
<accession>A0A0S2I480</accession>
<feature type="transmembrane region" description="Helical" evidence="6">
    <location>
        <begin position="596"/>
        <end position="614"/>
    </location>
</feature>
<protein>
    <submittedName>
        <fullName evidence="8">Membrane protein YdgH</fullName>
    </submittedName>
</protein>
<keyword evidence="9" id="KW-1185">Reference proteome</keyword>
<dbReference type="PANTHER" id="PTHR33406:SF13">
    <property type="entry name" value="MEMBRANE PROTEIN YDFJ"/>
    <property type="match status" value="1"/>
</dbReference>
<keyword evidence="5 6" id="KW-0472">Membrane</keyword>
<feature type="transmembrane region" description="Helical" evidence="6">
    <location>
        <begin position="399"/>
        <end position="420"/>
    </location>
</feature>
<evidence type="ECO:0000256" key="5">
    <source>
        <dbReference type="ARBA" id="ARBA00023136"/>
    </source>
</evidence>
<gene>
    <name evidence="8" type="primary">ydgH</name>
    <name evidence="8" type="ORF">L21SP5_03181</name>
</gene>
<proteinExistence type="predicted"/>
<dbReference type="OrthoDB" id="9809027at2"/>
<evidence type="ECO:0000256" key="6">
    <source>
        <dbReference type="SAM" id="Phobius"/>
    </source>
</evidence>
<feature type="transmembrane region" description="Helical" evidence="6">
    <location>
        <begin position="722"/>
        <end position="747"/>
    </location>
</feature>
<dbReference type="InterPro" id="IPR004869">
    <property type="entry name" value="MMPL_dom"/>
</dbReference>
<feature type="transmembrane region" description="Helical" evidence="6">
    <location>
        <begin position="696"/>
        <end position="716"/>
    </location>
</feature>
<keyword evidence="2" id="KW-1003">Cell membrane</keyword>
<feature type="transmembrane region" description="Helical" evidence="6">
    <location>
        <begin position="235"/>
        <end position="255"/>
    </location>
</feature>
<dbReference type="GO" id="GO:0005886">
    <property type="term" value="C:plasma membrane"/>
    <property type="evidence" value="ECO:0007669"/>
    <property type="project" value="UniProtKB-SubCell"/>
</dbReference>
<feature type="transmembrane region" description="Helical" evidence="6">
    <location>
        <begin position="312"/>
        <end position="332"/>
    </location>
</feature>
<feature type="transmembrane region" description="Helical" evidence="6">
    <location>
        <begin position="621"/>
        <end position="643"/>
    </location>
</feature>
<feature type="transmembrane region" description="Helical" evidence="6">
    <location>
        <begin position="649"/>
        <end position="669"/>
    </location>
</feature>
<dbReference type="PATRIC" id="fig|1307839.3.peg.3345"/>
<dbReference type="KEGG" id="blq:L21SP5_03181"/>
<dbReference type="Proteomes" id="UP000064893">
    <property type="component" value="Chromosome"/>
</dbReference>
<dbReference type="InterPro" id="IPR050545">
    <property type="entry name" value="Mycobact_MmpL"/>
</dbReference>
<evidence type="ECO:0000259" key="7">
    <source>
        <dbReference type="PROSITE" id="PS50156"/>
    </source>
</evidence>
<evidence type="ECO:0000256" key="3">
    <source>
        <dbReference type="ARBA" id="ARBA00022692"/>
    </source>
</evidence>
<feature type="transmembrane region" description="Helical" evidence="6">
    <location>
        <begin position="209"/>
        <end position="228"/>
    </location>
</feature>
<dbReference type="Pfam" id="PF03176">
    <property type="entry name" value="MMPL"/>
    <property type="match status" value="2"/>
</dbReference>
<sequence>MKKLSKFTIRFRWPIILFFLAISLFTGSQIKNATMNSDMMTYLPDDMPSRVNKRKVEELFGGTEMLMLIVKSEDVINSSTLKRVHKFSREMSRIKGVDKVLSLFDLKYVRNEDGAMMVDPAVKKLPRTAEDIKEIKSDLKNNDMVYGNVVSKDFTTTAVIALLEPDVSDKEMVEKFQQLIDSIPGDEEVVIGGTPFSRMHTAKNTMKDLGRLLPLGLLIMLVFLFICFKQFRGVWLPFVVVLMSIFVSMGIIPLLGWEITAITIILPVLLIAVANDYGIHMFSKYQEDNVPGEMLTRKQLSARMLQSMGKPILLAGFTTIIGLLCLKGHILIPAGQMGILAAIGIAFALATSLVFIPAVSSLLPKTKPILKSKDAQPKKSIVINLLSGFGKLVSRKPKLVIIFSLLFTALISIGISKVAVNTDPINFYEEDHPVKYSAELINKELGGFFPLSIVFNGDIKDPEVLSEIDEIEKQIQQIPEVGNTTSIARVIRQMSRALNDSNDCAYDKIPDTYNASAQYFELYMMSGEPEDFEKMVDFNFEHAMILVRLNQSSTPVMRKVIKQIKEITCDEPYVEYIGGASDIFSELDINVVRGQFISLGLALAVVFIILLIVFRSFKGAFISILPLVLSMLILFGLMGYLGVELNLTTALLSSIMIGVGIDYTIHFIWRLKEERAAGNSFEQAAINTLKTTGRGIVFNALSVIIGFSALLFSSFIPVKFFGFLVVVSIFACLAGALLLIPAICVLFKPKFLEPKTNNNNN</sequence>
<dbReference type="AlphaFoldDB" id="A0A0S2I480"/>
<dbReference type="RefSeq" id="WP_057954147.1">
    <property type="nucleotide sequence ID" value="NZ_CP013118.1"/>
</dbReference>
<dbReference type="EMBL" id="CP013118">
    <property type="protein sequence ID" value="ALO16796.1"/>
    <property type="molecule type" value="Genomic_DNA"/>
</dbReference>
<organism evidence="8 9">
    <name type="scientific">Salinivirga cyanobacteriivorans</name>
    <dbReference type="NCBI Taxonomy" id="1307839"/>
    <lineage>
        <taxon>Bacteria</taxon>
        <taxon>Pseudomonadati</taxon>
        <taxon>Bacteroidota</taxon>
        <taxon>Bacteroidia</taxon>
        <taxon>Bacteroidales</taxon>
        <taxon>Salinivirgaceae</taxon>
        <taxon>Salinivirga</taxon>
    </lineage>
</organism>
<dbReference type="PROSITE" id="PS50156">
    <property type="entry name" value="SSD"/>
    <property type="match status" value="2"/>
</dbReference>
<evidence type="ECO:0000256" key="4">
    <source>
        <dbReference type="ARBA" id="ARBA00022989"/>
    </source>
</evidence>
<feature type="transmembrane region" description="Helical" evidence="6">
    <location>
        <begin position="338"/>
        <end position="363"/>
    </location>
</feature>
<feature type="domain" description="SSD" evidence="7">
    <location>
        <begin position="238"/>
        <end position="362"/>
    </location>
</feature>
<dbReference type="SUPFAM" id="SSF82866">
    <property type="entry name" value="Multidrug efflux transporter AcrB transmembrane domain"/>
    <property type="match status" value="2"/>
</dbReference>
<keyword evidence="3 6" id="KW-0812">Transmembrane</keyword>
<reference evidence="8 9" key="1">
    <citation type="submission" date="2015-11" db="EMBL/GenBank/DDBJ databases">
        <title>Description and complete genome sequence of a novel strain predominating in hypersaline microbial mats and representing a new family of the Bacteriodetes phylum.</title>
        <authorList>
            <person name="Spring S."/>
            <person name="Bunk B."/>
            <person name="Sproer C."/>
            <person name="Klenk H.-P."/>
        </authorList>
    </citation>
    <scope>NUCLEOTIDE SEQUENCE [LARGE SCALE GENOMIC DNA]</scope>
    <source>
        <strain evidence="8 9">L21-Spi-D4</strain>
    </source>
</reference>